<comment type="function">
    <text evidence="14">Catalyzes the reduction of 3'-oxosphinganine (3-ketodihydrosphingosine/KDS) to sphinganine (dihydrosphingosine/DHS), the second step of de novo sphingolipid biosynthesis.</text>
</comment>
<feature type="transmembrane region" description="Helical" evidence="16">
    <location>
        <begin position="283"/>
        <end position="306"/>
    </location>
</feature>
<dbReference type="Gene3D" id="3.40.50.720">
    <property type="entry name" value="NAD(P)-binding Rossmann-like Domain"/>
    <property type="match status" value="1"/>
</dbReference>
<comment type="subcellular location">
    <subcellularLocation>
        <location evidence="1">Endoplasmic reticulum</location>
    </subcellularLocation>
</comment>
<dbReference type="PANTHER" id="PTHR43550">
    <property type="entry name" value="3-KETODIHYDROSPHINGOSINE REDUCTASE"/>
    <property type="match status" value="1"/>
</dbReference>
<keyword evidence="8" id="KW-0560">Oxidoreductase</keyword>
<evidence type="ECO:0000256" key="2">
    <source>
        <dbReference type="ARBA" id="ARBA00004760"/>
    </source>
</evidence>
<dbReference type="GO" id="GO:0005789">
    <property type="term" value="C:endoplasmic reticulum membrane"/>
    <property type="evidence" value="ECO:0007669"/>
    <property type="project" value="TreeGrafter"/>
</dbReference>
<dbReference type="InterPro" id="IPR045022">
    <property type="entry name" value="KDSR-like"/>
</dbReference>
<evidence type="ECO:0000256" key="15">
    <source>
        <dbReference type="ARBA" id="ARBA00048930"/>
    </source>
</evidence>
<dbReference type="EC" id="1.1.1.102" evidence="10"/>
<evidence type="ECO:0000256" key="10">
    <source>
        <dbReference type="ARBA" id="ARBA00026112"/>
    </source>
</evidence>
<dbReference type="GO" id="GO:0047560">
    <property type="term" value="F:3-dehydrosphinganine reductase activity"/>
    <property type="evidence" value="ECO:0007669"/>
    <property type="project" value="UniProtKB-EC"/>
</dbReference>
<keyword evidence="16" id="KW-0472">Membrane</keyword>
<name>A0A0A8L8S3_9SACH</name>
<dbReference type="CDD" id="cd08939">
    <property type="entry name" value="KDSR-like_SDR_c"/>
    <property type="match status" value="1"/>
</dbReference>
<evidence type="ECO:0000256" key="5">
    <source>
        <dbReference type="ARBA" id="ARBA00022824"/>
    </source>
</evidence>
<comment type="pathway">
    <text evidence="3">Sphingolipid metabolism.</text>
</comment>
<keyword evidence="16" id="KW-0812">Transmembrane</keyword>
<dbReference type="UniPathway" id="UPA00222"/>
<dbReference type="InterPro" id="IPR036291">
    <property type="entry name" value="NAD(P)-bd_dom_sf"/>
</dbReference>
<evidence type="ECO:0000256" key="12">
    <source>
        <dbReference type="ARBA" id="ARBA00029797"/>
    </source>
</evidence>
<dbReference type="PANTHER" id="PTHR43550:SF3">
    <property type="entry name" value="3-KETODIHYDROSPHINGOSINE REDUCTASE"/>
    <property type="match status" value="1"/>
</dbReference>
<evidence type="ECO:0000256" key="16">
    <source>
        <dbReference type="SAM" id="Phobius"/>
    </source>
</evidence>
<dbReference type="SUPFAM" id="SSF51735">
    <property type="entry name" value="NAD(P)-binding Rossmann-fold domains"/>
    <property type="match status" value="1"/>
</dbReference>
<keyword evidence="18" id="KW-1185">Reference proteome</keyword>
<dbReference type="GO" id="GO:0006666">
    <property type="term" value="P:3-keto-sphinganine metabolic process"/>
    <property type="evidence" value="ECO:0007669"/>
    <property type="project" value="InterPro"/>
</dbReference>
<gene>
    <name evidence="17" type="ORF">KLDO_g3531</name>
</gene>
<keyword evidence="7" id="KW-0746">Sphingolipid metabolism</keyword>
<comment type="pathway">
    <text evidence="2">Lipid metabolism; sphingolipid metabolism.</text>
</comment>
<evidence type="ECO:0000256" key="4">
    <source>
        <dbReference type="ARBA" id="ARBA00006484"/>
    </source>
</evidence>
<proteinExistence type="inferred from homology"/>
<dbReference type="OrthoDB" id="10267115at2759"/>
<dbReference type="Proteomes" id="UP000031516">
    <property type="component" value="Unassembled WGS sequence"/>
</dbReference>
<evidence type="ECO:0000256" key="1">
    <source>
        <dbReference type="ARBA" id="ARBA00004240"/>
    </source>
</evidence>
<evidence type="ECO:0000256" key="11">
    <source>
        <dbReference type="ARBA" id="ARBA00026241"/>
    </source>
</evidence>
<sequence>MKGFSCSGQVILISGGSQGLGESFAKRFVQGENSGSSDDTNNKVIIVSRSESKLQKACERIGVDGISLEQYVQGKDQNKNGNENGACLVYHSCDISSYTSVEAMFALLRKSELIPTQVYMCAGGSIPKLFVDLTPEELQNGITMNYTTAVNLSHVSLKHNVPHLLFFSSEVAFFPFIGYSQYAPLKQSIRSLVSVLRQEHSDKRITCVYPGNFQSEGYDLENMTKPSITKEIEGPSHPVTAAECRDKIISSINWGLDEITTDSIGWILMACDQGFNKHNTKQFMFIFSWIIGAILNITVVPIYMLICKFQIYQWKKNKNT</sequence>
<keyword evidence="16" id="KW-1133">Transmembrane helix</keyword>
<evidence type="ECO:0000256" key="6">
    <source>
        <dbReference type="ARBA" id="ARBA00022857"/>
    </source>
</evidence>
<evidence type="ECO:0000256" key="13">
    <source>
        <dbReference type="ARBA" id="ARBA00032891"/>
    </source>
</evidence>
<comment type="catalytic activity">
    <reaction evidence="15">
        <text>sphinganine + NADP(+) = 3-oxosphinganine + NADPH + H(+)</text>
        <dbReference type="Rhea" id="RHEA:22640"/>
        <dbReference type="ChEBI" id="CHEBI:15378"/>
        <dbReference type="ChEBI" id="CHEBI:57783"/>
        <dbReference type="ChEBI" id="CHEBI:57817"/>
        <dbReference type="ChEBI" id="CHEBI:58299"/>
        <dbReference type="ChEBI" id="CHEBI:58349"/>
        <dbReference type="EC" id="1.1.1.102"/>
    </reaction>
    <physiologicalReaction direction="right-to-left" evidence="15">
        <dbReference type="Rhea" id="RHEA:22642"/>
    </physiologicalReaction>
</comment>
<keyword evidence="5" id="KW-0256">Endoplasmic reticulum</keyword>
<accession>A0A0A8L8S3</accession>
<dbReference type="AlphaFoldDB" id="A0A0A8L8S3"/>
<evidence type="ECO:0000256" key="7">
    <source>
        <dbReference type="ARBA" id="ARBA00022919"/>
    </source>
</evidence>
<dbReference type="EMBL" id="CCBQ010000044">
    <property type="protein sequence ID" value="CDO95284.1"/>
    <property type="molecule type" value="Genomic_DNA"/>
</dbReference>
<dbReference type="GO" id="GO:0030148">
    <property type="term" value="P:sphingolipid biosynthetic process"/>
    <property type="evidence" value="ECO:0007669"/>
    <property type="project" value="InterPro"/>
</dbReference>
<reference evidence="17 18" key="1">
    <citation type="submission" date="2014-03" db="EMBL/GenBank/DDBJ databases">
        <title>The genome of Kluyveromyces dobzhanskii.</title>
        <authorList>
            <person name="Nystedt B."/>
            <person name="Astrom S."/>
        </authorList>
    </citation>
    <scope>NUCLEOTIDE SEQUENCE [LARGE SCALE GENOMIC DNA]</scope>
    <source>
        <strain evidence="17 18">CBS 2104</strain>
    </source>
</reference>
<dbReference type="Pfam" id="PF00106">
    <property type="entry name" value="adh_short"/>
    <property type="match status" value="1"/>
</dbReference>
<evidence type="ECO:0000256" key="14">
    <source>
        <dbReference type="ARBA" id="ARBA00044737"/>
    </source>
</evidence>
<keyword evidence="6" id="KW-0521">NADP</keyword>
<evidence type="ECO:0000256" key="3">
    <source>
        <dbReference type="ARBA" id="ARBA00004991"/>
    </source>
</evidence>
<evidence type="ECO:0000256" key="9">
    <source>
        <dbReference type="ARBA" id="ARBA00023098"/>
    </source>
</evidence>
<organism evidence="17 18">
    <name type="scientific">Kluyveromyces dobzhanskii CBS 2104</name>
    <dbReference type="NCBI Taxonomy" id="1427455"/>
    <lineage>
        <taxon>Eukaryota</taxon>
        <taxon>Fungi</taxon>
        <taxon>Dikarya</taxon>
        <taxon>Ascomycota</taxon>
        <taxon>Saccharomycotina</taxon>
        <taxon>Saccharomycetes</taxon>
        <taxon>Saccharomycetales</taxon>
        <taxon>Saccharomycetaceae</taxon>
        <taxon>Kluyveromyces</taxon>
    </lineage>
</organism>
<comment type="caution">
    <text evidence="17">The sequence shown here is derived from an EMBL/GenBank/DDBJ whole genome shotgun (WGS) entry which is preliminary data.</text>
</comment>
<evidence type="ECO:0000256" key="8">
    <source>
        <dbReference type="ARBA" id="ARBA00023002"/>
    </source>
</evidence>
<dbReference type="InterPro" id="IPR002347">
    <property type="entry name" value="SDR_fam"/>
</dbReference>
<evidence type="ECO:0000313" key="18">
    <source>
        <dbReference type="Proteomes" id="UP000031516"/>
    </source>
</evidence>
<protein>
    <recommendedName>
        <fullName evidence="11">3-ketodihydrosphingosine reductase TSC10</fullName>
        <ecNumber evidence="10">1.1.1.102</ecNumber>
    </recommendedName>
    <alternativeName>
        <fullName evidence="13">3-dehydrosphinganine reductase</fullName>
    </alternativeName>
    <alternativeName>
        <fullName evidence="12">KDS reductase</fullName>
    </alternativeName>
</protein>
<evidence type="ECO:0000313" key="17">
    <source>
        <dbReference type="EMBL" id="CDO95284.1"/>
    </source>
</evidence>
<comment type="similarity">
    <text evidence="4">Belongs to the short-chain dehydrogenases/reductases (SDR) family.</text>
</comment>
<keyword evidence="9" id="KW-0443">Lipid metabolism</keyword>